<name>A0A9C7F7H4_9VIRU</name>
<reference evidence="1" key="1">
    <citation type="submission" date="2022-10" db="EMBL/GenBank/DDBJ databases">
        <title>Genome sequences of endogenous nimaviruses in decapod crustaceans.</title>
        <authorList>
            <person name="Kawato S."/>
            <person name="Nozaki R."/>
            <person name="Kondo H."/>
            <person name="Hirono I."/>
        </authorList>
    </citation>
    <scope>NUCLEOTIDE SEQUENCE</scope>
    <source>
        <strain evidence="1">Mikawa2016</strain>
    </source>
</reference>
<accession>A0A9C7F7H4</accession>
<organism evidence="1">
    <name type="scientific">Penaeus monodon majanivirus B</name>
    <dbReference type="NCBI Taxonomy" id="2984272"/>
    <lineage>
        <taxon>Viruses</taxon>
        <taxon>Viruses incertae sedis</taxon>
        <taxon>Naldaviricetes</taxon>
        <taxon>Nimaviridae</taxon>
    </lineage>
</organism>
<proteinExistence type="predicted"/>
<evidence type="ECO:0000313" key="1">
    <source>
        <dbReference type="EMBL" id="BDT61978.1"/>
    </source>
</evidence>
<dbReference type="EMBL" id="LC738871">
    <property type="protein sequence ID" value="BDT61978.1"/>
    <property type="molecule type" value="Genomic_DNA"/>
</dbReference>
<protein>
    <submittedName>
        <fullName evidence="1">Uncharacterized protein</fullName>
    </submittedName>
</protein>
<sequence>MQYVRRGGYVQSGVYLYMYPGIQCRYSTCFGDTLHIEPRGGGTGGCIGGVIGDGITDIGGGSSRNIGEERCTLIQNWCIYFYRPQYTRMSIC</sequence>